<keyword evidence="1" id="KW-0863">Zinc-finger</keyword>
<keyword evidence="1" id="KW-0479">Metal-binding</keyword>
<dbReference type="AlphaFoldDB" id="A0A843XQQ6"/>
<organism evidence="4 5">
    <name type="scientific">Colocasia esculenta</name>
    <name type="common">Wild taro</name>
    <name type="synonym">Arum esculentum</name>
    <dbReference type="NCBI Taxonomy" id="4460"/>
    <lineage>
        <taxon>Eukaryota</taxon>
        <taxon>Viridiplantae</taxon>
        <taxon>Streptophyta</taxon>
        <taxon>Embryophyta</taxon>
        <taxon>Tracheophyta</taxon>
        <taxon>Spermatophyta</taxon>
        <taxon>Magnoliopsida</taxon>
        <taxon>Liliopsida</taxon>
        <taxon>Araceae</taxon>
        <taxon>Aroideae</taxon>
        <taxon>Colocasieae</taxon>
        <taxon>Colocasia</taxon>
    </lineage>
</organism>
<dbReference type="Pfam" id="PF00098">
    <property type="entry name" value="zf-CCHC"/>
    <property type="match status" value="1"/>
</dbReference>
<evidence type="ECO:0000313" key="5">
    <source>
        <dbReference type="Proteomes" id="UP000652761"/>
    </source>
</evidence>
<dbReference type="EMBL" id="NMUH01012297">
    <property type="protein sequence ID" value="MQM22164.1"/>
    <property type="molecule type" value="Genomic_DNA"/>
</dbReference>
<dbReference type="InterPro" id="IPR036875">
    <property type="entry name" value="Znf_CCHC_sf"/>
</dbReference>
<proteinExistence type="predicted"/>
<accession>A0A843XQQ6</accession>
<feature type="compositionally biased region" description="Low complexity" evidence="2">
    <location>
        <begin position="291"/>
        <end position="305"/>
    </location>
</feature>
<keyword evidence="1" id="KW-0862">Zinc</keyword>
<sequence length="317" mass="35133">MEMLGESSSRKKQSNALKAAEETSGEESDDNKSMGSSEDEEAFLSRRLQRILAKKKYQSGRRYFKKGKDFKKPEVKDSTKAEPICYECKNRGHIKAECPKLKKTEFRKKDNSRKFKKYKKKAMAVAWDNDSDSDSESSSSEEEENANLAFIANIEDKGCSGLGVAFMKATPGLSPFQSEKGLGNLLSVLLPLRLGFLGTCETSQQFPPRRNRSVSPSGSPDPWAAVPTVGSLVGAEDPGARAVTVIMPPHTRRQAHNLVERQKTESYSSVAAEQVPFGAQPQQFEQPDDPLPQGGPEQQQGQQWYPPTPPSAVMEQW</sequence>
<name>A0A843XQQ6_COLES</name>
<evidence type="ECO:0000259" key="3">
    <source>
        <dbReference type="PROSITE" id="PS50158"/>
    </source>
</evidence>
<dbReference type="Proteomes" id="UP000652761">
    <property type="component" value="Unassembled WGS sequence"/>
</dbReference>
<evidence type="ECO:0000313" key="4">
    <source>
        <dbReference type="EMBL" id="MQM22164.1"/>
    </source>
</evidence>
<protein>
    <recommendedName>
        <fullName evidence="3">CCHC-type domain-containing protein</fullName>
    </recommendedName>
</protein>
<reference evidence="4" key="1">
    <citation type="submission" date="2017-07" db="EMBL/GenBank/DDBJ databases">
        <title>Taro Niue Genome Assembly and Annotation.</title>
        <authorList>
            <person name="Atibalentja N."/>
            <person name="Keating K."/>
            <person name="Fields C.J."/>
        </authorList>
    </citation>
    <scope>NUCLEOTIDE SEQUENCE</scope>
    <source>
        <strain evidence="4">Niue_2</strain>
        <tissue evidence="4">Leaf</tissue>
    </source>
</reference>
<evidence type="ECO:0000256" key="1">
    <source>
        <dbReference type="PROSITE-ProRule" id="PRU00047"/>
    </source>
</evidence>
<feature type="compositionally biased region" description="Acidic residues" evidence="2">
    <location>
        <begin position="129"/>
        <end position="143"/>
    </location>
</feature>
<dbReference type="GO" id="GO:0003676">
    <property type="term" value="F:nucleic acid binding"/>
    <property type="evidence" value="ECO:0007669"/>
    <property type="project" value="InterPro"/>
</dbReference>
<gene>
    <name evidence="4" type="ORF">Taro_055212</name>
</gene>
<dbReference type="SUPFAM" id="SSF57756">
    <property type="entry name" value="Retrovirus zinc finger-like domains"/>
    <property type="match status" value="1"/>
</dbReference>
<dbReference type="OrthoDB" id="3863715at2759"/>
<dbReference type="Gene3D" id="4.10.60.10">
    <property type="entry name" value="Zinc finger, CCHC-type"/>
    <property type="match status" value="1"/>
</dbReference>
<dbReference type="GO" id="GO:0008270">
    <property type="term" value="F:zinc ion binding"/>
    <property type="evidence" value="ECO:0007669"/>
    <property type="project" value="UniProtKB-KW"/>
</dbReference>
<dbReference type="PROSITE" id="PS50158">
    <property type="entry name" value="ZF_CCHC"/>
    <property type="match status" value="1"/>
</dbReference>
<dbReference type="SMART" id="SM00343">
    <property type="entry name" value="ZnF_C2HC"/>
    <property type="match status" value="1"/>
</dbReference>
<feature type="region of interest" description="Disordered" evidence="2">
    <location>
        <begin position="260"/>
        <end position="317"/>
    </location>
</feature>
<feature type="domain" description="CCHC-type" evidence="3">
    <location>
        <begin position="85"/>
        <end position="100"/>
    </location>
</feature>
<keyword evidence="5" id="KW-1185">Reference proteome</keyword>
<dbReference type="InterPro" id="IPR001878">
    <property type="entry name" value="Znf_CCHC"/>
</dbReference>
<evidence type="ECO:0000256" key="2">
    <source>
        <dbReference type="SAM" id="MobiDB-lite"/>
    </source>
</evidence>
<comment type="caution">
    <text evidence="4">The sequence shown here is derived from an EMBL/GenBank/DDBJ whole genome shotgun (WGS) entry which is preliminary data.</text>
</comment>
<feature type="region of interest" description="Disordered" evidence="2">
    <location>
        <begin position="203"/>
        <end position="223"/>
    </location>
</feature>
<feature type="region of interest" description="Disordered" evidence="2">
    <location>
        <begin position="124"/>
        <end position="143"/>
    </location>
</feature>
<feature type="region of interest" description="Disordered" evidence="2">
    <location>
        <begin position="1"/>
        <end position="42"/>
    </location>
</feature>